<evidence type="ECO:0000256" key="8">
    <source>
        <dbReference type="ARBA" id="ARBA00022833"/>
    </source>
</evidence>
<dbReference type="PANTHER" id="PTHR33794">
    <property type="entry name" value="BACILLOLYSIN"/>
    <property type="match status" value="1"/>
</dbReference>
<dbReference type="Pfam" id="PF01447">
    <property type="entry name" value="Peptidase_M4"/>
    <property type="match status" value="1"/>
</dbReference>
<protein>
    <recommendedName>
        <fullName evidence="13">PKD domain-containing protein</fullName>
    </recommendedName>
</protein>
<dbReference type="GO" id="GO:0006508">
    <property type="term" value="P:proteolysis"/>
    <property type="evidence" value="ECO:0007669"/>
    <property type="project" value="UniProtKB-KW"/>
</dbReference>
<dbReference type="Proteomes" id="UP000321922">
    <property type="component" value="Unassembled WGS sequence"/>
</dbReference>
<dbReference type="InterPro" id="IPR001570">
    <property type="entry name" value="Peptidase_M4_C_domain"/>
</dbReference>
<comment type="caution">
    <text evidence="14">The sequence shown here is derived from an EMBL/GenBank/DDBJ whole genome shotgun (WGS) entry which is preliminary data.</text>
</comment>
<evidence type="ECO:0000256" key="6">
    <source>
        <dbReference type="ARBA" id="ARBA00022729"/>
    </source>
</evidence>
<keyword evidence="6 12" id="KW-0732">Signal</keyword>
<dbReference type="SUPFAM" id="SSF49299">
    <property type="entry name" value="PKD domain"/>
    <property type="match status" value="1"/>
</dbReference>
<dbReference type="Pfam" id="PF04151">
    <property type="entry name" value="PPC"/>
    <property type="match status" value="1"/>
</dbReference>
<keyword evidence="9" id="KW-0482">Metalloprotease</keyword>
<dbReference type="GO" id="GO:0046872">
    <property type="term" value="F:metal ion binding"/>
    <property type="evidence" value="ECO:0007669"/>
    <property type="project" value="UniProtKB-KW"/>
</dbReference>
<keyword evidence="7" id="KW-0378">Hydrolase</keyword>
<comment type="cofactor">
    <cofactor evidence="1">
        <name>Ca(2+)</name>
        <dbReference type="ChEBI" id="CHEBI:29108"/>
    </cofactor>
</comment>
<evidence type="ECO:0000256" key="9">
    <source>
        <dbReference type="ARBA" id="ARBA00023049"/>
    </source>
</evidence>
<evidence type="ECO:0000313" key="14">
    <source>
        <dbReference type="EMBL" id="GEM75076.1"/>
    </source>
</evidence>
<keyword evidence="4" id="KW-0645">Protease</keyword>
<evidence type="ECO:0000256" key="11">
    <source>
        <dbReference type="PIRSR" id="PIRSR623612-1"/>
    </source>
</evidence>
<feature type="active site" evidence="11">
    <location>
        <position position="338"/>
    </location>
</feature>
<evidence type="ECO:0000256" key="10">
    <source>
        <dbReference type="ARBA" id="ARBA00023145"/>
    </source>
</evidence>
<dbReference type="EMBL" id="BJXJ01000009">
    <property type="protein sequence ID" value="GEM75076.1"/>
    <property type="molecule type" value="Genomic_DNA"/>
</dbReference>
<evidence type="ECO:0000256" key="4">
    <source>
        <dbReference type="ARBA" id="ARBA00022670"/>
    </source>
</evidence>
<dbReference type="PRINTS" id="PR00730">
    <property type="entry name" value="THERMOLYSIN"/>
</dbReference>
<dbReference type="SUPFAM" id="SSF55486">
    <property type="entry name" value="Metalloproteases ('zincins'), catalytic domain"/>
    <property type="match status" value="1"/>
</dbReference>
<dbReference type="InterPro" id="IPR035986">
    <property type="entry name" value="PKD_dom_sf"/>
</dbReference>
<evidence type="ECO:0000256" key="2">
    <source>
        <dbReference type="ARBA" id="ARBA00001947"/>
    </source>
</evidence>
<dbReference type="Gene3D" id="1.10.390.10">
    <property type="entry name" value="Neutral Protease Domain 2"/>
    <property type="match status" value="1"/>
</dbReference>
<dbReference type="Pfam" id="PF18911">
    <property type="entry name" value="PKD_4"/>
    <property type="match status" value="1"/>
</dbReference>
<dbReference type="Gene3D" id="2.60.40.10">
    <property type="entry name" value="Immunoglobulins"/>
    <property type="match status" value="1"/>
</dbReference>
<dbReference type="AlphaFoldDB" id="A0A511QD04"/>
<dbReference type="InterPro" id="IPR000601">
    <property type="entry name" value="PKD_dom"/>
</dbReference>
<name>A0A511QD04_9VIBR</name>
<dbReference type="InterPro" id="IPR025711">
    <property type="entry name" value="PepSY"/>
</dbReference>
<dbReference type="Gene3D" id="3.10.450.490">
    <property type="match status" value="1"/>
</dbReference>
<dbReference type="PROSITE" id="PS50093">
    <property type="entry name" value="PKD"/>
    <property type="match status" value="1"/>
</dbReference>
<dbReference type="CDD" id="cd00146">
    <property type="entry name" value="PKD"/>
    <property type="match status" value="1"/>
</dbReference>
<dbReference type="InterPro" id="IPR027268">
    <property type="entry name" value="Peptidase_M4/M1_CTD_sf"/>
</dbReference>
<feature type="signal peptide" evidence="12">
    <location>
        <begin position="1"/>
        <end position="22"/>
    </location>
</feature>
<dbReference type="PANTHER" id="PTHR33794:SF1">
    <property type="entry name" value="BACILLOLYSIN"/>
    <property type="match status" value="1"/>
</dbReference>
<dbReference type="InterPro" id="IPR022409">
    <property type="entry name" value="PKD/Chitinase_dom"/>
</dbReference>
<dbReference type="Gene3D" id="3.10.450.40">
    <property type="match status" value="1"/>
</dbReference>
<evidence type="ECO:0000256" key="12">
    <source>
        <dbReference type="SAM" id="SignalP"/>
    </source>
</evidence>
<feature type="domain" description="PKD" evidence="13">
    <location>
        <begin position="610"/>
        <end position="691"/>
    </location>
</feature>
<dbReference type="InterPro" id="IPR013856">
    <property type="entry name" value="Peptidase_M4_domain"/>
</dbReference>
<dbReference type="InterPro" id="IPR007280">
    <property type="entry name" value="Peptidase_C_arc/bac"/>
</dbReference>
<dbReference type="Gene3D" id="2.60.120.380">
    <property type="match status" value="1"/>
</dbReference>
<comment type="similarity">
    <text evidence="3">Belongs to the peptidase M4 family.</text>
</comment>
<dbReference type="RefSeq" id="WP_039982172.1">
    <property type="nucleotide sequence ID" value="NZ_BAOJ01000095.1"/>
</dbReference>
<keyword evidence="15" id="KW-1185">Reference proteome</keyword>
<keyword evidence="8" id="KW-0862">Zinc</keyword>
<dbReference type="GO" id="GO:0004222">
    <property type="term" value="F:metalloendopeptidase activity"/>
    <property type="evidence" value="ECO:0007669"/>
    <property type="project" value="InterPro"/>
</dbReference>
<evidence type="ECO:0000256" key="1">
    <source>
        <dbReference type="ARBA" id="ARBA00001913"/>
    </source>
</evidence>
<evidence type="ECO:0000313" key="15">
    <source>
        <dbReference type="Proteomes" id="UP000321922"/>
    </source>
</evidence>
<dbReference type="InterPro" id="IPR050728">
    <property type="entry name" value="Zinc_Metalloprotease_M4"/>
</dbReference>
<gene>
    <name evidence="14" type="ORF">VSA01S_11880</name>
</gene>
<evidence type="ECO:0000259" key="13">
    <source>
        <dbReference type="PROSITE" id="PS50093"/>
    </source>
</evidence>
<proteinExistence type="inferred from homology"/>
<organism evidence="14 15">
    <name type="scientific">Vibrio sagamiensis NBRC 104589</name>
    <dbReference type="NCBI Taxonomy" id="1219064"/>
    <lineage>
        <taxon>Bacteria</taxon>
        <taxon>Pseudomonadati</taxon>
        <taxon>Pseudomonadota</taxon>
        <taxon>Gammaproteobacteria</taxon>
        <taxon>Vibrionales</taxon>
        <taxon>Vibrionaceae</taxon>
        <taxon>Vibrio</taxon>
    </lineage>
</organism>
<comment type="cofactor">
    <cofactor evidence="2">
        <name>Zn(2+)</name>
        <dbReference type="ChEBI" id="CHEBI:29105"/>
    </cofactor>
</comment>
<feature type="active site" description="Proton donor" evidence="11">
    <location>
        <position position="420"/>
    </location>
</feature>
<dbReference type="Pfam" id="PF02868">
    <property type="entry name" value="Peptidase_M4_C"/>
    <property type="match status" value="1"/>
</dbReference>
<feature type="chain" id="PRO_5021782428" description="PKD domain-containing protein" evidence="12">
    <location>
        <begin position="23"/>
        <end position="784"/>
    </location>
</feature>
<keyword evidence="5" id="KW-0479">Metal-binding</keyword>
<dbReference type="InterPro" id="IPR013783">
    <property type="entry name" value="Ig-like_fold"/>
</dbReference>
<accession>A0A511QD04</accession>
<dbReference type="SMART" id="SM00089">
    <property type="entry name" value="PKD"/>
    <property type="match status" value="1"/>
</dbReference>
<dbReference type="CDD" id="cd09597">
    <property type="entry name" value="M4_TLP"/>
    <property type="match status" value="1"/>
</dbReference>
<dbReference type="Gene3D" id="3.10.170.10">
    <property type="match status" value="1"/>
</dbReference>
<evidence type="ECO:0000256" key="5">
    <source>
        <dbReference type="ARBA" id="ARBA00022723"/>
    </source>
</evidence>
<dbReference type="OrthoDB" id="5378341at2"/>
<reference evidence="14 15" key="1">
    <citation type="submission" date="2019-07" db="EMBL/GenBank/DDBJ databases">
        <title>Whole genome shotgun sequence of Vibrio sagamiensis NBRC 104589.</title>
        <authorList>
            <person name="Hosoyama A."/>
            <person name="Uohara A."/>
            <person name="Ohji S."/>
            <person name="Ichikawa N."/>
        </authorList>
    </citation>
    <scope>NUCLEOTIDE SEQUENCE [LARGE SCALE GENOMIC DNA]</scope>
    <source>
        <strain evidence="14 15">NBRC 104589</strain>
    </source>
</reference>
<sequence>MKIKKRLIAIAVASVISMSVYAGESITLTKPVNFTSFSGLNKQLGVSHSSSFQQVKNIYLQKRGIYKVKIQQHIWGIPVWGHALNATQSYKGGALKGVQGNYLRIRDVDRSFVKPKLNRAQALKIASKNYENKAFARHMLKNVQDDLYVYQDGKKTRLVYVIAFLDRNSLSPSRPFTMLDAHTGEILNRWEGITHAEVGTGPGGNEKTGMYEYGTDYHYLDVQENGTNCVMESENVITVNLNGDTEGSTPYSYECPRNEFKEINGAYSPLNDAHYFGNIVFDMYKNWFDTAPLSFKLMMRVHYGDEYENAFWDGEAMTFGDGESYFYPLVSLDVSAHEVSHGFTEQNSNLIYADQSGGMNEAFSDIAGEAAEYYMKGSNDWMVGHDIFKEEGALRYMDDPSRDGSSINHAQDYYEGLNVHYSSGVFNKAFYHLATTPGWDTKKAFEPFVLANQVYWTEDSNFWEGACGVKNAANDLGYDLTAIVDAFNIVGVEPCAEPPLPPEPEYQRLENGQAMAVSGTTGSKTYFDIEVPEGREKLTIELDVDNGDPDIYIGLDYAPSSSNNICSSLSVTDEICVIDNPEAGRYTINVFGYVGYDNAQLRASFDQPAENIPPVAAFTYSVNGKTVEFVSTSTDSDGHIVSYQWDFGDGSSQTGETVSHTYSDAGSYNVTLSVTDNGGSSTEASQTVVVEDDAVEAFPLKLNFGNKLPDGKARVKLSWKYDTEDYFIIKRNGKNVGATDFHSYVDRFEHDGVVDVEYQVCTSGNVCSETKHYRFMKTNTKRNK</sequence>
<evidence type="ECO:0000256" key="3">
    <source>
        <dbReference type="ARBA" id="ARBA00009388"/>
    </source>
</evidence>
<keyword evidence="10" id="KW-0865">Zymogen</keyword>
<dbReference type="InterPro" id="IPR023612">
    <property type="entry name" value="Peptidase_M4"/>
</dbReference>
<evidence type="ECO:0000256" key="7">
    <source>
        <dbReference type="ARBA" id="ARBA00022801"/>
    </source>
</evidence>
<dbReference type="Pfam" id="PF03413">
    <property type="entry name" value="PepSY"/>
    <property type="match status" value="1"/>
</dbReference>